<feature type="transmembrane region" description="Helical" evidence="1">
    <location>
        <begin position="47"/>
        <end position="70"/>
    </location>
</feature>
<proteinExistence type="predicted"/>
<protein>
    <submittedName>
        <fullName evidence="2">Uncharacterized protein</fullName>
    </submittedName>
</protein>
<keyword evidence="1" id="KW-0472">Membrane</keyword>
<accession>D4GJ05</accession>
<feature type="transmembrane region" description="Helical" evidence="1">
    <location>
        <begin position="149"/>
        <end position="167"/>
    </location>
</feature>
<name>D4GJ05_PANAM</name>
<keyword evidence="1" id="KW-0812">Transmembrane</keyword>
<evidence type="ECO:0000256" key="1">
    <source>
        <dbReference type="SAM" id="Phobius"/>
    </source>
</evidence>
<feature type="transmembrane region" description="Helical" evidence="1">
    <location>
        <begin position="90"/>
        <end position="114"/>
    </location>
</feature>
<evidence type="ECO:0000313" key="3">
    <source>
        <dbReference type="Proteomes" id="UP000001702"/>
    </source>
</evidence>
<feature type="transmembrane region" description="Helical" evidence="1">
    <location>
        <begin position="121"/>
        <end position="143"/>
    </location>
</feature>
<dbReference type="EMBL" id="CP001875">
    <property type="protein sequence ID" value="ADD75750.1"/>
    <property type="molecule type" value="Genomic_DNA"/>
</dbReference>
<gene>
    <name evidence="2" type="ordered locus">PANA_0583</name>
</gene>
<dbReference type="Proteomes" id="UP000001702">
    <property type="component" value="Chromosome"/>
</dbReference>
<evidence type="ECO:0000313" key="2">
    <source>
        <dbReference type="EMBL" id="ADD75750.1"/>
    </source>
</evidence>
<keyword evidence="1" id="KW-1133">Transmembrane helix</keyword>
<dbReference type="AlphaFoldDB" id="D4GJ05"/>
<sequence length="199" mass="23014">MIIMFYNLKSSLALSKKVTAQISKANDEQLESIKDEMTDKMEVPIGWHIMGIPLSSSLICSLFSCAMSLMPLGIKMIDNFNWPKYPTLTGVFITSIIYCLFVYISAFSIVRGFYHAIKIYLAIYVFTTTLASLNFIFDIVAIYQARMHSAWLISSSVISMLLIIFCIRSLNSRMFYKSVAYYLFARAWRKKLYRQKYKP</sequence>
<organism evidence="2 3">
    <name type="scientific">Pantoea ananatis (strain LMG 20103)</name>
    <dbReference type="NCBI Taxonomy" id="706191"/>
    <lineage>
        <taxon>Bacteria</taxon>
        <taxon>Pseudomonadati</taxon>
        <taxon>Pseudomonadota</taxon>
        <taxon>Gammaproteobacteria</taxon>
        <taxon>Enterobacterales</taxon>
        <taxon>Erwiniaceae</taxon>
        <taxon>Pantoea</taxon>
    </lineage>
</organism>
<keyword evidence="3" id="KW-1185">Reference proteome</keyword>
<dbReference type="HOGENOM" id="CLU_119041_0_0_6"/>
<dbReference type="KEGG" id="pam:PANA_0583"/>
<reference evidence="2 3" key="1">
    <citation type="journal article" date="2010" name="J. Bacteriol.">
        <title>Genome sequence of Pantoea ananatis LMG20103, the causative agent of Eucalyptus blight and dieback.</title>
        <authorList>
            <person name="De Maayer P."/>
            <person name="Chan W.Y."/>
            <person name="Venter S.N."/>
            <person name="Toth I.K."/>
            <person name="Birch P.R."/>
            <person name="Joubert F."/>
            <person name="Coutinho T.A."/>
        </authorList>
    </citation>
    <scope>NUCLEOTIDE SEQUENCE [LARGE SCALE GENOMIC DNA]</scope>
    <source>
        <strain evidence="2 3">LMG 20103</strain>
    </source>
</reference>